<protein>
    <recommendedName>
        <fullName evidence="4">RING-type E3 ubiquitin transferase</fullName>
        <ecNumber evidence="4">2.3.2.27</ecNumber>
    </recommendedName>
</protein>
<keyword evidence="7" id="KW-0479">Metal-binding</keyword>
<evidence type="ECO:0000259" key="17">
    <source>
        <dbReference type="PROSITE" id="PS50089"/>
    </source>
</evidence>
<feature type="region of interest" description="Disordered" evidence="15">
    <location>
        <begin position="45"/>
        <end position="64"/>
    </location>
</feature>
<feature type="compositionally biased region" description="Low complexity" evidence="15">
    <location>
        <begin position="45"/>
        <end position="61"/>
    </location>
</feature>
<evidence type="ECO:0000256" key="4">
    <source>
        <dbReference type="ARBA" id="ARBA00012483"/>
    </source>
</evidence>
<dbReference type="EMBL" id="MNCJ02000328">
    <property type="protein sequence ID" value="KAF5774593.1"/>
    <property type="molecule type" value="Genomic_DNA"/>
</dbReference>
<dbReference type="GO" id="GO:0008270">
    <property type="term" value="F:zinc ion binding"/>
    <property type="evidence" value="ECO:0007669"/>
    <property type="project" value="UniProtKB-KW"/>
</dbReference>
<dbReference type="InterPro" id="IPR044600">
    <property type="entry name" value="ATL1/ATL16-like"/>
</dbReference>
<dbReference type="EC" id="2.3.2.27" evidence="4"/>
<organism evidence="19 20">
    <name type="scientific">Helianthus annuus</name>
    <name type="common">Common sunflower</name>
    <dbReference type="NCBI Taxonomy" id="4232"/>
    <lineage>
        <taxon>Eukaryota</taxon>
        <taxon>Viridiplantae</taxon>
        <taxon>Streptophyta</taxon>
        <taxon>Embryophyta</taxon>
        <taxon>Tracheophyta</taxon>
        <taxon>Spermatophyta</taxon>
        <taxon>Magnoliopsida</taxon>
        <taxon>eudicotyledons</taxon>
        <taxon>Gunneridae</taxon>
        <taxon>Pentapetalae</taxon>
        <taxon>asterids</taxon>
        <taxon>campanulids</taxon>
        <taxon>Asterales</taxon>
        <taxon>Asteraceae</taxon>
        <taxon>Asteroideae</taxon>
        <taxon>Heliantheae alliance</taxon>
        <taxon>Heliantheae</taxon>
        <taxon>Helianthus</taxon>
    </lineage>
</organism>
<evidence type="ECO:0000256" key="16">
    <source>
        <dbReference type="SAM" id="Phobius"/>
    </source>
</evidence>
<keyword evidence="8 14" id="KW-0863">Zinc-finger</keyword>
<evidence type="ECO:0000256" key="10">
    <source>
        <dbReference type="ARBA" id="ARBA00022833"/>
    </source>
</evidence>
<dbReference type="OMA" id="MVFFTAD"/>
<reference evidence="18" key="3">
    <citation type="submission" date="2020-06" db="EMBL/GenBank/DDBJ databases">
        <title>Helianthus annuus Genome sequencing and assembly Release 2.</title>
        <authorList>
            <person name="Gouzy J."/>
            <person name="Langlade N."/>
            <person name="Munos S."/>
        </authorList>
    </citation>
    <scope>NUCLEOTIDE SEQUENCE</scope>
    <source>
        <tissue evidence="18">Leaves</tissue>
    </source>
</reference>
<comment type="subcellular location">
    <subcellularLocation>
        <location evidence="2">Membrane</location>
        <topology evidence="2">Single-pass membrane protein</topology>
    </subcellularLocation>
</comment>
<evidence type="ECO:0000256" key="1">
    <source>
        <dbReference type="ARBA" id="ARBA00000900"/>
    </source>
</evidence>
<dbReference type="InterPro" id="IPR001841">
    <property type="entry name" value="Znf_RING"/>
</dbReference>
<dbReference type="AlphaFoldDB" id="A0A251SUK6"/>
<gene>
    <name evidence="19" type="primary">ATL2</name>
    <name evidence="19" type="ORF">HannXRQ_Chr13g0414001</name>
    <name evidence="18" type="ORF">HanXRQr2_Chr13g0602471</name>
</gene>
<reference evidence="18 20" key="1">
    <citation type="journal article" date="2017" name="Nature">
        <title>The sunflower genome provides insights into oil metabolism, flowering and Asterid evolution.</title>
        <authorList>
            <person name="Badouin H."/>
            <person name="Gouzy J."/>
            <person name="Grassa C.J."/>
            <person name="Murat F."/>
            <person name="Staton S.E."/>
            <person name="Cottret L."/>
            <person name="Lelandais-Briere C."/>
            <person name="Owens G.L."/>
            <person name="Carrere S."/>
            <person name="Mayjonade B."/>
            <person name="Legrand L."/>
            <person name="Gill N."/>
            <person name="Kane N.C."/>
            <person name="Bowers J.E."/>
            <person name="Hubner S."/>
            <person name="Bellec A."/>
            <person name="Berard A."/>
            <person name="Berges H."/>
            <person name="Blanchet N."/>
            <person name="Boniface M.C."/>
            <person name="Brunel D."/>
            <person name="Catrice O."/>
            <person name="Chaidir N."/>
            <person name="Claudel C."/>
            <person name="Donnadieu C."/>
            <person name="Faraut T."/>
            <person name="Fievet G."/>
            <person name="Helmstetter N."/>
            <person name="King M."/>
            <person name="Knapp S.J."/>
            <person name="Lai Z."/>
            <person name="Le Paslier M.C."/>
            <person name="Lippi Y."/>
            <person name="Lorenzon L."/>
            <person name="Mandel J.R."/>
            <person name="Marage G."/>
            <person name="Marchand G."/>
            <person name="Marquand E."/>
            <person name="Bret-Mestries E."/>
            <person name="Morien E."/>
            <person name="Nambeesan S."/>
            <person name="Nguyen T."/>
            <person name="Pegot-Espagnet P."/>
            <person name="Pouilly N."/>
            <person name="Raftis F."/>
            <person name="Sallet E."/>
            <person name="Schiex T."/>
            <person name="Thomas J."/>
            <person name="Vandecasteele C."/>
            <person name="Vares D."/>
            <person name="Vear F."/>
            <person name="Vautrin S."/>
            <person name="Crespi M."/>
            <person name="Mangin B."/>
            <person name="Burke J.M."/>
            <person name="Salse J."/>
            <person name="Munos S."/>
            <person name="Vincourt P."/>
            <person name="Rieseberg L.H."/>
            <person name="Langlade N.B."/>
        </authorList>
    </citation>
    <scope>NUCLEOTIDE SEQUENCE [LARGE SCALE GENOMIC DNA]</scope>
    <source>
        <strain evidence="20">cv. SF193</strain>
        <tissue evidence="18">Leaves</tissue>
    </source>
</reference>
<comment type="pathway">
    <text evidence="3">Protein modification; protein ubiquitination.</text>
</comment>
<dbReference type="FunCoup" id="A0A251SUK6">
    <property type="interactions" value="29"/>
</dbReference>
<dbReference type="SUPFAM" id="SSF57850">
    <property type="entry name" value="RING/U-box"/>
    <property type="match status" value="1"/>
</dbReference>
<keyword evidence="10" id="KW-0862">Zinc</keyword>
<evidence type="ECO:0000256" key="15">
    <source>
        <dbReference type="SAM" id="MobiDB-lite"/>
    </source>
</evidence>
<evidence type="ECO:0000256" key="14">
    <source>
        <dbReference type="PROSITE-ProRule" id="PRU00175"/>
    </source>
</evidence>
<feature type="transmembrane region" description="Helical" evidence="16">
    <location>
        <begin position="83"/>
        <end position="109"/>
    </location>
</feature>
<dbReference type="Gene3D" id="3.30.40.10">
    <property type="entry name" value="Zinc/RING finger domain, C3HC4 (zinc finger)"/>
    <property type="match status" value="1"/>
</dbReference>
<dbReference type="EMBL" id="CM007902">
    <property type="protein sequence ID" value="OTG02518.1"/>
    <property type="molecule type" value="Genomic_DNA"/>
</dbReference>
<dbReference type="FunFam" id="3.30.40.10:FF:000475">
    <property type="entry name" value="RING-H2 finger protein ATL3"/>
    <property type="match status" value="1"/>
</dbReference>
<dbReference type="CDD" id="cd16461">
    <property type="entry name" value="RING-H2_EL5-like"/>
    <property type="match status" value="1"/>
</dbReference>
<proteinExistence type="inferred from homology"/>
<evidence type="ECO:0000256" key="3">
    <source>
        <dbReference type="ARBA" id="ARBA00004906"/>
    </source>
</evidence>
<evidence type="ECO:0000256" key="12">
    <source>
        <dbReference type="ARBA" id="ARBA00023136"/>
    </source>
</evidence>
<feature type="domain" description="RING-type" evidence="17">
    <location>
        <begin position="168"/>
        <end position="210"/>
    </location>
</feature>
<comment type="catalytic activity">
    <reaction evidence="1">
        <text>S-ubiquitinyl-[E2 ubiquitin-conjugating enzyme]-L-cysteine + [acceptor protein]-L-lysine = [E2 ubiquitin-conjugating enzyme]-L-cysteine + N(6)-ubiquitinyl-[acceptor protein]-L-lysine.</text>
        <dbReference type="EC" id="2.3.2.27"/>
    </reaction>
</comment>
<dbReference type="GO" id="GO:0016020">
    <property type="term" value="C:membrane"/>
    <property type="evidence" value="ECO:0007669"/>
    <property type="project" value="UniProtKB-SubCell"/>
</dbReference>
<dbReference type="Gramene" id="mRNA:HanXRQr2_Chr13g0602471">
    <property type="protein sequence ID" value="mRNA:HanXRQr2_Chr13g0602471"/>
    <property type="gene ID" value="HanXRQr2_Chr13g0602471"/>
</dbReference>
<evidence type="ECO:0000313" key="18">
    <source>
        <dbReference type="EMBL" id="KAF5774593.1"/>
    </source>
</evidence>
<dbReference type="GO" id="GO:0016567">
    <property type="term" value="P:protein ubiquitination"/>
    <property type="evidence" value="ECO:0000318"/>
    <property type="project" value="GO_Central"/>
</dbReference>
<sequence length="333" mass="36869">MLGVFQANVNQRKSAFCNSCRNQPRSFLFFFLKLSPFNPLSKPPLTTHTPLPPSSMSSDSPVNQWPDAELQDSSKSYALSGRIMLSSIIILFVVVIFLVFLHLYARWYLVRIQQRRNRHSRRTRSTRIVFYVENNPPPASTGGLDASVIKSLPVFVFSSETDENTPECSVCLSEFEQGEKGRVLPKCKHSFHTECIDMWFHSNSTCPLCRSPVEAVETMSLVNSTVLEPGSSTSVPPSVQTTSLVERTKRVNDVRIDVPNRTELSAESQLTSPSQGFLSPGSRLLSRIINMSRKSPAVSPSSGVGPSCVHPLAATELDIESASQESTRPGSFK</sequence>
<evidence type="ECO:0000256" key="7">
    <source>
        <dbReference type="ARBA" id="ARBA00022723"/>
    </source>
</evidence>
<keyword evidence="11 16" id="KW-1133">Transmembrane helix</keyword>
<dbReference type="InterPro" id="IPR013083">
    <property type="entry name" value="Znf_RING/FYVE/PHD"/>
</dbReference>
<evidence type="ECO:0000256" key="5">
    <source>
        <dbReference type="ARBA" id="ARBA00022679"/>
    </source>
</evidence>
<dbReference type="PROSITE" id="PS50089">
    <property type="entry name" value="ZF_RING_2"/>
    <property type="match status" value="1"/>
</dbReference>
<evidence type="ECO:0000313" key="19">
    <source>
        <dbReference type="EMBL" id="OTG02518.1"/>
    </source>
</evidence>
<evidence type="ECO:0000313" key="20">
    <source>
        <dbReference type="Proteomes" id="UP000215914"/>
    </source>
</evidence>
<keyword evidence="9" id="KW-0833">Ubl conjugation pathway</keyword>
<evidence type="ECO:0000256" key="9">
    <source>
        <dbReference type="ARBA" id="ARBA00022786"/>
    </source>
</evidence>
<dbReference type="InParanoid" id="A0A251SUK6"/>
<name>A0A251SUK6_HELAN</name>
<dbReference type="PANTHER" id="PTHR46913:SF1">
    <property type="entry name" value="RING-H2 FINGER PROTEIN ATL16"/>
    <property type="match status" value="1"/>
</dbReference>
<accession>A0A251SUK6</accession>
<evidence type="ECO:0000256" key="6">
    <source>
        <dbReference type="ARBA" id="ARBA00022692"/>
    </source>
</evidence>
<keyword evidence="12 16" id="KW-0472">Membrane</keyword>
<evidence type="ECO:0000256" key="13">
    <source>
        <dbReference type="ARBA" id="ARBA00024209"/>
    </source>
</evidence>
<keyword evidence="5" id="KW-0808">Transferase</keyword>
<keyword evidence="6 16" id="KW-0812">Transmembrane</keyword>
<dbReference type="Proteomes" id="UP000215914">
    <property type="component" value="Chromosome 13"/>
</dbReference>
<dbReference type="GO" id="GO:0061630">
    <property type="term" value="F:ubiquitin protein ligase activity"/>
    <property type="evidence" value="ECO:0007669"/>
    <property type="project" value="UniProtKB-EC"/>
</dbReference>
<evidence type="ECO:0000256" key="8">
    <source>
        <dbReference type="ARBA" id="ARBA00022771"/>
    </source>
</evidence>
<reference evidence="19" key="2">
    <citation type="submission" date="2017-02" db="EMBL/GenBank/DDBJ databases">
        <title>Sunflower complete genome.</title>
        <authorList>
            <person name="Langlade N."/>
            <person name="Munos S."/>
        </authorList>
    </citation>
    <scope>NUCLEOTIDE SEQUENCE [LARGE SCALE GENOMIC DNA]</scope>
    <source>
        <tissue evidence="19">Leaves</tissue>
    </source>
</reference>
<dbReference type="SMART" id="SM00184">
    <property type="entry name" value="RING"/>
    <property type="match status" value="1"/>
</dbReference>
<evidence type="ECO:0000256" key="2">
    <source>
        <dbReference type="ARBA" id="ARBA00004167"/>
    </source>
</evidence>
<comment type="similarity">
    <text evidence="13">Belongs to the RING-type zinc finger family. ATL subfamily.</text>
</comment>
<dbReference type="PANTHER" id="PTHR46913">
    <property type="entry name" value="RING-H2 FINGER PROTEIN ATL16"/>
    <property type="match status" value="1"/>
</dbReference>
<keyword evidence="20" id="KW-1185">Reference proteome</keyword>
<dbReference type="Pfam" id="PF13639">
    <property type="entry name" value="zf-RING_2"/>
    <property type="match status" value="1"/>
</dbReference>
<evidence type="ECO:0000256" key="11">
    <source>
        <dbReference type="ARBA" id="ARBA00022989"/>
    </source>
</evidence>